<evidence type="ECO:0000313" key="2">
    <source>
        <dbReference type="EMBL" id="RDX95717.1"/>
    </source>
</evidence>
<name>A0A371GYU1_MUCPR</name>
<evidence type="ECO:0000256" key="1">
    <source>
        <dbReference type="SAM" id="MobiDB-lite"/>
    </source>
</evidence>
<feature type="region of interest" description="Disordered" evidence="1">
    <location>
        <begin position="28"/>
        <end position="50"/>
    </location>
</feature>
<accession>A0A371GYU1</accession>
<organism evidence="2 3">
    <name type="scientific">Mucuna pruriens</name>
    <name type="common">Velvet bean</name>
    <name type="synonym">Dolichos pruriens</name>
    <dbReference type="NCBI Taxonomy" id="157652"/>
    <lineage>
        <taxon>Eukaryota</taxon>
        <taxon>Viridiplantae</taxon>
        <taxon>Streptophyta</taxon>
        <taxon>Embryophyta</taxon>
        <taxon>Tracheophyta</taxon>
        <taxon>Spermatophyta</taxon>
        <taxon>Magnoliopsida</taxon>
        <taxon>eudicotyledons</taxon>
        <taxon>Gunneridae</taxon>
        <taxon>Pentapetalae</taxon>
        <taxon>rosids</taxon>
        <taxon>fabids</taxon>
        <taxon>Fabales</taxon>
        <taxon>Fabaceae</taxon>
        <taxon>Papilionoideae</taxon>
        <taxon>50 kb inversion clade</taxon>
        <taxon>NPAAA clade</taxon>
        <taxon>indigoferoid/millettioid clade</taxon>
        <taxon>Phaseoleae</taxon>
        <taxon>Mucuna</taxon>
    </lineage>
</organism>
<keyword evidence="3" id="KW-1185">Reference proteome</keyword>
<dbReference type="AlphaFoldDB" id="A0A371GYU1"/>
<feature type="non-terminal residue" evidence="2">
    <location>
        <position position="1"/>
    </location>
</feature>
<gene>
    <name evidence="2" type="ORF">CR513_21718</name>
</gene>
<protein>
    <submittedName>
        <fullName evidence="2">Uncharacterized protein</fullName>
    </submittedName>
</protein>
<dbReference type="EMBL" id="QJKJ01004058">
    <property type="protein sequence ID" value="RDX95717.1"/>
    <property type="molecule type" value="Genomic_DNA"/>
</dbReference>
<proteinExistence type="predicted"/>
<dbReference type="Proteomes" id="UP000257109">
    <property type="component" value="Unassembled WGS sequence"/>
</dbReference>
<sequence length="66" mass="7794">MIMLLSWTCPKNTGIDELNLRTNSFQEKESDVNLGRHDEKEKNTKHEEVETLQRPITIGRLKRLEE</sequence>
<comment type="caution">
    <text evidence="2">The sequence shown here is derived from an EMBL/GenBank/DDBJ whole genome shotgun (WGS) entry which is preliminary data.</text>
</comment>
<evidence type="ECO:0000313" key="3">
    <source>
        <dbReference type="Proteomes" id="UP000257109"/>
    </source>
</evidence>
<reference evidence="2" key="1">
    <citation type="submission" date="2018-05" db="EMBL/GenBank/DDBJ databases">
        <title>Draft genome of Mucuna pruriens seed.</title>
        <authorList>
            <person name="Nnadi N.E."/>
            <person name="Vos R."/>
            <person name="Hasami M.H."/>
            <person name="Devisetty U.K."/>
            <person name="Aguiy J.C."/>
        </authorList>
    </citation>
    <scope>NUCLEOTIDE SEQUENCE [LARGE SCALE GENOMIC DNA]</scope>
    <source>
        <strain evidence="2">JCA_2017</strain>
    </source>
</reference>